<dbReference type="Proteomes" id="UP001651158">
    <property type="component" value="Unassembled WGS sequence"/>
</dbReference>
<dbReference type="InterPro" id="IPR041491">
    <property type="entry name" value="TRPM_SLOG"/>
</dbReference>
<evidence type="ECO:0000256" key="6">
    <source>
        <dbReference type="ARBA" id="ARBA00023136"/>
    </source>
</evidence>
<dbReference type="SUPFAM" id="SSF48403">
    <property type="entry name" value="Ankyrin repeat"/>
    <property type="match status" value="1"/>
</dbReference>
<keyword evidence="3 8" id="KW-0812">Transmembrane</keyword>
<keyword evidence="6 8" id="KW-0472">Membrane</keyword>
<feature type="transmembrane region" description="Helical" evidence="8">
    <location>
        <begin position="792"/>
        <end position="811"/>
    </location>
</feature>
<keyword evidence="4 8" id="KW-1133">Transmembrane helix</keyword>
<keyword evidence="12" id="KW-1185">Reference proteome</keyword>
<dbReference type="Pfam" id="PF18139">
    <property type="entry name" value="LSDAT_euk"/>
    <property type="match status" value="1"/>
</dbReference>
<evidence type="ECO:0000256" key="8">
    <source>
        <dbReference type="SAM" id="Phobius"/>
    </source>
</evidence>
<evidence type="ECO:0000256" key="4">
    <source>
        <dbReference type="ARBA" id="ARBA00022989"/>
    </source>
</evidence>
<reference evidence="11 12" key="1">
    <citation type="journal article" date="2022" name="Front. Cell. Infect. Microbiol.">
        <title>The Genomes of Two Strains of Taenia crassiceps the Animal Model for the Study of Human Cysticercosis.</title>
        <authorList>
            <person name="Bobes R.J."/>
            <person name="Estrada K."/>
            <person name="Rios-Valencia D.G."/>
            <person name="Calderon-Gallegos A."/>
            <person name="de la Torre P."/>
            <person name="Carrero J.C."/>
            <person name="Sanchez-Flores A."/>
            <person name="Laclette J.P."/>
        </authorList>
    </citation>
    <scope>NUCLEOTIDE SEQUENCE [LARGE SCALE GENOMIC DNA]</scope>
    <source>
        <strain evidence="11">WFUcys</strain>
    </source>
</reference>
<evidence type="ECO:0000313" key="11">
    <source>
        <dbReference type="EMBL" id="KAL5102799.1"/>
    </source>
</evidence>
<feature type="domain" description="TRPM SLOG" evidence="9">
    <location>
        <begin position="325"/>
        <end position="549"/>
    </location>
</feature>
<keyword evidence="11" id="KW-0675">Receptor</keyword>
<dbReference type="Gene3D" id="3.90.79.10">
    <property type="entry name" value="Nucleoside Triphosphate Pyrophosphohydrolase"/>
    <property type="match status" value="1"/>
</dbReference>
<dbReference type="InterPro" id="IPR002110">
    <property type="entry name" value="Ankyrin_rpt"/>
</dbReference>
<dbReference type="InterPro" id="IPR036770">
    <property type="entry name" value="Ankyrin_rpt-contain_sf"/>
</dbReference>
<dbReference type="Pfam" id="PF25508">
    <property type="entry name" value="TRPM2"/>
    <property type="match status" value="1"/>
</dbReference>
<dbReference type="Pfam" id="PF25969">
    <property type="entry name" value="NUDT9_N"/>
    <property type="match status" value="1"/>
</dbReference>
<sequence>MSSIRQRQSPPLVYNSVSPLLSENVAEAKDLDSAFYGFSGTVLTQPELAGLIDSMRRDEVKAFEGFCYKRIQNFRAGVVLSQLPCAAYMAPLFWKSLHGVSLLHLACLLSAHAIIDSILALDVRQTSTSEGVSAAHICSSLGDYAGLRKLLKANFHLASQDLMGRTPLHYAAQTNLPTVVMLLSKDLTLLYIQDKFGKLPADYCQSYQRQHILHFLNEHSKASSSAFLTDIVEEEMDVISKDQKATKTNTSIALNFEAYLCTQMTPLYCCNGQVYCKCCDDVHNHEIFSGHAVLDELIASRKERFIKRPTNTFGQFETPCSNVMAEFVRITDDTSMEDLEKLLLHIWKLQKPGLVLSLHGSLPVGKAFQRRCYGLIFGVFQKTLAWIITDGQYGSVSEVMSLGMCSYAEAYRLQSLQVIGIVPWRRLPFQSCLRSSNYMGSTQVEFPQKSPKNELHTPLVPYHTRYLFIDSGPKNDIHCIQEFRTKFEVWLSKMAFSANTCDLTYNIPVCGILVAGRPEDALGVCEALKRNIPFVVVADSGGLASIIEQYLSETKYMKEVAGILEADHDRLLEIMIRYWPETPLKSDSDASLDGKIVSALINPALFHNASKKQSWKPRLNLAMELNKTDIVLEGILDESSWTLEEISPFVKCCLLANKPRFLRLFCDAGLQLYEFADQKTVEELFTIETRNNTVGGRALKHFFLDHIHKVPSNVTMDAVEQTLKIMMGRKYFAHVINRNRRSRRVIRKLEEVSSNQQDEGSVKTPYLHANESYLQYLYLWALASKRYEIARYLLMMLTDVTAAALFGASFLRRRARIARSPTENEESTYYSLLFENIALSVLNQCYSSNAESTMQLLIMERQTFEQLSCFVIAAEGNCKHFMQHQACQEYLDRVWARTLLVRDISTKFLFSLFVGMICPPAIPFIADYDESKYAQKYSDVDDLDKNTQLKTYQSKLVDFYKAPCVRHSYQVVAYSFLFGLMAINLQFEFSFANYGCMTVQIATIVMTTAHFIDHVKNALTNWPSCRDFIRQRSNQFFLAAFAFYVVGVALQIILVLPTGKSFGFEQLSRVCLAFGAGIALQQLLQLLSIHRYIGPKLQMIRKMVVRDLMPFLAIVLIFWSMYAILFSVLIIRPGNLCDASGAISRLLRIMRSGFFQMFGEFNLEELLQYYGGSTCENATIPGCTYPYFEYLLPTLLSLFVLTTHVLLINLLIATFTKTYDDMEAESLQLWTMQRYVLMGSILSQSVVPATLSIFLLIYQCFQRGIRRLHLSRGHEDSFKHKPFQKSFRNSPARERQLINWEKLNALIITGGENYGEEMVEEKSIERVPRGTTLGHREGYWHLLHRLRPADIRTGLKKTMLEQKIRNIDEALESIMAFVKNKCHISLSSSPSNTKLGVANSLRLSRQSLCSWNEGQDSPTSFQWQNHQVAFYATLTSDVTPRSLDPPIPWDVPFPEYSPIRWQPSNHQIPAWKITIGETSLNTLKPNRDLEVDSTAATSRTKTALRNPEGRVGIAGKGLLPQFGGNSACIVVVERSGYDDIEEVLLLRGVRAQAQFPWFLYRHGKDCSQTSCHAMLVRGFCEQIIKEGRKSDRIDSAALQGLVASYNKHMYVGPVSDPINCDNAWLEVTVAHFKITAPFPFISDVEEIFKIKGSTSMWMRLDDLPPLRKSHLEGLKAIHAEQCENIVLLD</sequence>
<evidence type="ECO:0000313" key="12">
    <source>
        <dbReference type="Proteomes" id="UP001651158"/>
    </source>
</evidence>
<gene>
    <name evidence="11" type="ORF">TcWFU_004588</name>
</gene>
<dbReference type="EMBL" id="JAKROA010000024">
    <property type="protein sequence ID" value="KAL5102799.1"/>
    <property type="molecule type" value="Genomic_DNA"/>
</dbReference>
<dbReference type="PANTHER" id="PTHR13800">
    <property type="entry name" value="TRANSIENT RECEPTOR POTENTIAL CATION CHANNEL, SUBFAMILY M, MEMBER 6"/>
    <property type="match status" value="1"/>
</dbReference>
<evidence type="ECO:0000256" key="2">
    <source>
        <dbReference type="ARBA" id="ARBA00022448"/>
    </source>
</evidence>
<dbReference type="InterPro" id="IPR057366">
    <property type="entry name" value="TRPM-like"/>
</dbReference>
<name>A0ABR4PZJ9_9CEST</name>
<comment type="subcellular location">
    <subcellularLocation>
        <location evidence="1">Membrane</location>
        <topology evidence="1">Multi-pass membrane protein</topology>
    </subcellularLocation>
</comment>
<evidence type="ECO:0000256" key="3">
    <source>
        <dbReference type="ARBA" id="ARBA00022692"/>
    </source>
</evidence>
<keyword evidence="7" id="KW-0407">Ion channel</keyword>
<comment type="caution">
    <text evidence="11">The sequence shown here is derived from an EMBL/GenBank/DDBJ whole genome shotgun (WGS) entry which is preliminary data.</text>
</comment>
<feature type="transmembrane region" description="Helical" evidence="8">
    <location>
        <begin position="1067"/>
        <end position="1087"/>
    </location>
</feature>
<evidence type="ECO:0000256" key="7">
    <source>
        <dbReference type="ARBA" id="ARBA00023303"/>
    </source>
</evidence>
<feature type="transmembrane region" description="Helical" evidence="8">
    <location>
        <begin position="968"/>
        <end position="987"/>
    </location>
</feature>
<dbReference type="InterPro" id="IPR050927">
    <property type="entry name" value="TRPM"/>
</dbReference>
<keyword evidence="2" id="KW-0813">Transport</keyword>
<evidence type="ECO:0000256" key="5">
    <source>
        <dbReference type="ARBA" id="ARBA00023065"/>
    </source>
</evidence>
<protein>
    <submittedName>
        <fullName evidence="11">Transient receptor potential cation channel subfamily M member 2</fullName>
    </submittedName>
</protein>
<feature type="transmembrane region" description="Helical" evidence="8">
    <location>
        <begin position="908"/>
        <end position="926"/>
    </location>
</feature>
<feature type="transmembrane region" description="Helical" evidence="8">
    <location>
        <begin position="1036"/>
        <end position="1055"/>
    </location>
</feature>
<dbReference type="PANTHER" id="PTHR13800:SF12">
    <property type="entry name" value="TRANSIENT RECEPTOR POTENTIAL CATION CHANNEL SUBFAMILY M MEMBER-LIKE 2"/>
    <property type="match status" value="1"/>
</dbReference>
<feature type="transmembrane region" description="Helical" evidence="8">
    <location>
        <begin position="1195"/>
        <end position="1215"/>
    </location>
</feature>
<evidence type="ECO:0000259" key="9">
    <source>
        <dbReference type="Pfam" id="PF18139"/>
    </source>
</evidence>
<dbReference type="SMART" id="SM00248">
    <property type="entry name" value="ANK"/>
    <property type="match status" value="4"/>
</dbReference>
<feature type="transmembrane region" description="Helical" evidence="8">
    <location>
        <begin position="1108"/>
        <end position="1131"/>
    </location>
</feature>
<keyword evidence="5" id="KW-0406">Ion transport</keyword>
<proteinExistence type="predicted"/>
<feature type="domain" description="TRPM-like" evidence="10">
    <location>
        <begin position="637"/>
        <end position="884"/>
    </location>
</feature>
<evidence type="ECO:0000259" key="10">
    <source>
        <dbReference type="Pfam" id="PF25508"/>
    </source>
</evidence>
<feature type="transmembrane region" description="Helical" evidence="8">
    <location>
        <begin position="1235"/>
        <end position="1258"/>
    </location>
</feature>
<accession>A0ABR4PZJ9</accession>
<evidence type="ECO:0000256" key="1">
    <source>
        <dbReference type="ARBA" id="ARBA00004141"/>
    </source>
</evidence>
<organism evidence="11 12">
    <name type="scientific">Taenia crassiceps</name>
    <dbReference type="NCBI Taxonomy" id="6207"/>
    <lineage>
        <taxon>Eukaryota</taxon>
        <taxon>Metazoa</taxon>
        <taxon>Spiralia</taxon>
        <taxon>Lophotrochozoa</taxon>
        <taxon>Platyhelminthes</taxon>
        <taxon>Cestoda</taxon>
        <taxon>Eucestoda</taxon>
        <taxon>Cyclophyllidea</taxon>
        <taxon>Taeniidae</taxon>
        <taxon>Taenia</taxon>
    </lineage>
</organism>
<dbReference type="Gene3D" id="1.25.40.20">
    <property type="entry name" value="Ankyrin repeat-containing domain"/>
    <property type="match status" value="1"/>
</dbReference>